<sequence length="360" mass="41442">MFTQKENGNPVYRLQYLKGRIAPEQLMRSPSISSPRNGKADQLIDIFEREVEVEYRGERYRVRDNGSAHRLPQKRQKTRPLDDQWTFGRQGLSTGYLYLSGVPVHRIVCWAFHGEPPTDRHVVDHIDTNRANNRPENLRWVTRLENVLLNEISARRIELVYGSIEAFFADPTRVQTDKAFPDISWMRTLSKDEAAAAKARLQEWAKSGAAPSGGALGEWLYGTRERASYEPPPEEYESLTPSVVQVKWKVPTEFPLCPEAVTEDALQRYGENLKFGRVFARNHLYQSLVVQHDMTEDSLVVLTHDPSDHAIKCWAVAHVGVRGEFFYHRSEHQYFTLQGALKTFCELTGESYDDCMDDYC</sequence>
<dbReference type="GO" id="GO:0004519">
    <property type="term" value="F:endonuclease activity"/>
    <property type="evidence" value="ECO:0007669"/>
    <property type="project" value="UniProtKB-KW"/>
</dbReference>
<dbReference type="AlphaFoldDB" id="A0A2T4JH71"/>
<dbReference type="Gene3D" id="3.90.75.20">
    <property type="match status" value="1"/>
</dbReference>
<dbReference type="InterPro" id="IPR044925">
    <property type="entry name" value="His-Me_finger_sf"/>
</dbReference>
<dbReference type="EMBL" id="PZKF01000021">
    <property type="protein sequence ID" value="PTE17251.1"/>
    <property type="molecule type" value="Genomic_DNA"/>
</dbReference>
<accession>A0A2T4JH71</accession>
<name>A0A2T4JH71_9RHOB</name>
<keyword evidence="2" id="KW-0255">Endonuclease</keyword>
<keyword evidence="2" id="KW-0540">Nuclease</keyword>
<dbReference type="InterPro" id="IPR003615">
    <property type="entry name" value="HNH_nuc"/>
</dbReference>
<dbReference type="Pfam" id="PF13392">
    <property type="entry name" value="HNH_3"/>
    <property type="match status" value="1"/>
</dbReference>
<proteinExistence type="predicted"/>
<dbReference type="SMART" id="SM00507">
    <property type="entry name" value="HNHc"/>
    <property type="match status" value="1"/>
</dbReference>
<dbReference type="RefSeq" id="WP_107325249.1">
    <property type="nucleotide sequence ID" value="NZ_NHSP01000032.1"/>
</dbReference>
<evidence type="ECO:0000313" key="3">
    <source>
        <dbReference type="Proteomes" id="UP000241899"/>
    </source>
</evidence>
<evidence type="ECO:0000313" key="2">
    <source>
        <dbReference type="EMBL" id="PTE17251.1"/>
    </source>
</evidence>
<organism evidence="2 3">
    <name type="scientific">Phaeovulum veldkampii DSM 11550</name>
    <dbReference type="NCBI Taxonomy" id="1185920"/>
    <lineage>
        <taxon>Bacteria</taxon>
        <taxon>Pseudomonadati</taxon>
        <taxon>Pseudomonadota</taxon>
        <taxon>Alphaproteobacteria</taxon>
        <taxon>Rhodobacterales</taxon>
        <taxon>Paracoccaceae</taxon>
        <taxon>Phaeovulum</taxon>
    </lineage>
</organism>
<comment type="caution">
    <text evidence="2">The sequence shown here is derived from an EMBL/GenBank/DDBJ whole genome shotgun (WGS) entry which is preliminary data.</text>
</comment>
<keyword evidence="2" id="KW-0378">Hydrolase</keyword>
<protein>
    <submittedName>
        <fullName evidence="2">HNH endonuclease</fullName>
    </submittedName>
</protein>
<keyword evidence="3" id="KW-1185">Reference proteome</keyword>
<dbReference type="SUPFAM" id="SSF54060">
    <property type="entry name" value="His-Me finger endonucleases"/>
    <property type="match status" value="1"/>
</dbReference>
<gene>
    <name evidence="2" type="ORF">C5F46_10200</name>
</gene>
<evidence type="ECO:0000259" key="1">
    <source>
        <dbReference type="SMART" id="SM00507"/>
    </source>
</evidence>
<feature type="domain" description="HNH nuclease" evidence="1">
    <location>
        <begin position="98"/>
        <end position="147"/>
    </location>
</feature>
<dbReference type="Proteomes" id="UP000241899">
    <property type="component" value="Unassembled WGS sequence"/>
</dbReference>
<reference evidence="2 3" key="1">
    <citation type="submission" date="2018-03" db="EMBL/GenBank/DDBJ databases">
        <title>Rhodobacter veldkampii.</title>
        <authorList>
            <person name="Meyer T.E."/>
            <person name="Miller S."/>
            <person name="Lodha T."/>
            <person name="Gandham S."/>
            <person name="Chintalapati S."/>
            <person name="Chintalapati V.R."/>
        </authorList>
    </citation>
    <scope>NUCLEOTIDE SEQUENCE [LARGE SCALE GENOMIC DNA]</scope>
    <source>
        <strain evidence="2 3">DSM 11550</strain>
    </source>
</reference>
<dbReference type="OrthoDB" id="6631788at2"/>